<evidence type="ECO:0000313" key="2">
    <source>
        <dbReference type="Proteomes" id="UP000015102"/>
    </source>
</evidence>
<dbReference type="Pfam" id="PF09778">
    <property type="entry name" value="Guanylate_cyc_2"/>
    <property type="match status" value="1"/>
</dbReference>
<dbReference type="PANTHER" id="PTHR31400">
    <property type="entry name" value="GUANYLYL CYCLASE DOMAIN CONTAINING PROTEIN 1 GUCD1"/>
    <property type="match status" value="1"/>
</dbReference>
<dbReference type="InterPro" id="IPR018616">
    <property type="entry name" value="GUCD1"/>
</dbReference>
<dbReference type="Gene3D" id="3.90.70.10">
    <property type="entry name" value="Cysteine proteinases"/>
    <property type="match status" value="1"/>
</dbReference>
<protein>
    <recommendedName>
        <fullName evidence="3">Protein GUCD1</fullName>
    </recommendedName>
</protein>
<organism evidence="1 2">
    <name type="scientific">Megaselia scalaris</name>
    <name type="common">Humpbacked fly</name>
    <name type="synonym">Phora scalaris</name>
    <dbReference type="NCBI Taxonomy" id="36166"/>
    <lineage>
        <taxon>Eukaryota</taxon>
        <taxon>Metazoa</taxon>
        <taxon>Ecdysozoa</taxon>
        <taxon>Arthropoda</taxon>
        <taxon>Hexapoda</taxon>
        <taxon>Insecta</taxon>
        <taxon>Pterygota</taxon>
        <taxon>Neoptera</taxon>
        <taxon>Endopterygota</taxon>
        <taxon>Diptera</taxon>
        <taxon>Brachycera</taxon>
        <taxon>Muscomorpha</taxon>
        <taxon>Platypezoidea</taxon>
        <taxon>Phoridae</taxon>
        <taxon>Megaseliini</taxon>
        <taxon>Megaselia</taxon>
    </lineage>
</organism>
<dbReference type="PANTHER" id="PTHR31400:SF1">
    <property type="entry name" value="PROTEIN GUCD1"/>
    <property type="match status" value="1"/>
</dbReference>
<reference evidence="2" key="1">
    <citation type="submission" date="2013-02" db="EMBL/GenBank/DDBJ databases">
        <authorList>
            <person name="Hughes D."/>
        </authorList>
    </citation>
    <scope>NUCLEOTIDE SEQUENCE</scope>
    <source>
        <strain>Durham</strain>
        <strain evidence="2">NC isolate 2 -- Noor lab</strain>
    </source>
</reference>
<evidence type="ECO:0008006" key="3">
    <source>
        <dbReference type="Google" id="ProtNLM"/>
    </source>
</evidence>
<keyword evidence="2" id="KW-1185">Reference proteome</keyword>
<proteinExistence type="predicted"/>
<evidence type="ECO:0000313" key="1">
    <source>
        <dbReference type="EnsemblMetazoa" id="MESCA009373-PA"/>
    </source>
</evidence>
<dbReference type="EnsemblMetazoa" id="MESCA009373-RA">
    <property type="protein sequence ID" value="MESCA009373-PA"/>
    <property type="gene ID" value="MESCA009373"/>
</dbReference>
<accession>T1GZR8</accession>
<dbReference type="AlphaFoldDB" id="T1GZR8"/>
<dbReference type="HOGENOM" id="CLU_064395_0_0_1"/>
<sequence length="234" mass="27348">MEIQLEFAFSEENTQIEMDGLPYHKVYNLTHYTQRYNWDCGLTCILMILEASSKKYFLKNFEKICDSEGFGNSPWTIDLCYVLKKFNIKHVYFTKTIGVDESYATDPYYEELVGKDKNRITKRFKEAESKGIALDKRTVDFGAFVRHLAHEGPIILLTNIHLLRCDICRKDKVKDFYGVVGHFVLLCGYDLFQKKVLYINPLVKDNHTCVSSFDDMDKSRKAYGTDEDVIFLYL</sequence>
<name>T1GZR8_MEGSC</name>
<dbReference type="EMBL" id="CAQQ02168050">
    <property type="status" value="NOT_ANNOTATED_CDS"/>
    <property type="molecule type" value="Genomic_DNA"/>
</dbReference>
<dbReference type="Proteomes" id="UP000015102">
    <property type="component" value="Unassembled WGS sequence"/>
</dbReference>
<reference evidence="1" key="2">
    <citation type="submission" date="2015-06" db="UniProtKB">
        <authorList>
            <consortium name="EnsemblMetazoa"/>
        </authorList>
    </citation>
    <scope>IDENTIFICATION</scope>
</reference>
<dbReference type="OMA" id="VQDIQKH"/>